<gene>
    <name evidence="4" type="ORF">GCM10017621_19810</name>
</gene>
<dbReference type="InterPro" id="IPR003439">
    <property type="entry name" value="ABC_transporter-like_ATP-bd"/>
</dbReference>
<dbReference type="GO" id="GO:0022857">
    <property type="term" value="F:transmembrane transporter activity"/>
    <property type="evidence" value="ECO:0007669"/>
    <property type="project" value="TreeGrafter"/>
</dbReference>
<dbReference type="GO" id="GO:0005886">
    <property type="term" value="C:plasma membrane"/>
    <property type="evidence" value="ECO:0007669"/>
    <property type="project" value="TreeGrafter"/>
</dbReference>
<dbReference type="PANTHER" id="PTHR24220:SF611">
    <property type="entry name" value="ATP-BINDING COMPONENT OF ABC TRANSPORTER-RELATED"/>
    <property type="match status" value="1"/>
</dbReference>
<evidence type="ECO:0000256" key="1">
    <source>
        <dbReference type="ARBA" id="ARBA00022741"/>
    </source>
</evidence>
<sequence length="233" mass="24889">MTVPAVRIRDLVFAWPGGPAVLEIDRFEMAAGEAVFLAGASGSGKSTLLGLIAGITPCREGEVCVLGTRMDPARPARRDALRAAQLGIVFQLFNLVPYLSPLENVLLPLRFSAARAERLKQDGTDAHTEARRLLDALGLDAGSLTRRVTALSVGQQQRVAAARALIGRPGLVIADEPTSALDQDARDAFLSLLTAECRKSGAALLFVSHDRTLAERFDRQIELAAINPARQAA</sequence>
<dbReference type="PROSITE" id="PS50893">
    <property type="entry name" value="ABC_TRANSPORTER_2"/>
    <property type="match status" value="1"/>
</dbReference>
<evidence type="ECO:0000313" key="5">
    <source>
        <dbReference type="Proteomes" id="UP001143486"/>
    </source>
</evidence>
<dbReference type="RefSeq" id="WP_271186841.1">
    <property type="nucleotide sequence ID" value="NZ_BSFE01000005.1"/>
</dbReference>
<comment type="caution">
    <text evidence="4">The sequence shown here is derived from an EMBL/GenBank/DDBJ whole genome shotgun (WGS) entry which is preliminary data.</text>
</comment>
<name>A0A9W6ILH3_9PROT</name>
<dbReference type="EMBL" id="BSFE01000005">
    <property type="protein sequence ID" value="GLK52473.1"/>
    <property type="molecule type" value="Genomic_DNA"/>
</dbReference>
<evidence type="ECO:0000313" key="4">
    <source>
        <dbReference type="EMBL" id="GLK52473.1"/>
    </source>
</evidence>
<keyword evidence="5" id="KW-1185">Reference proteome</keyword>
<dbReference type="SMART" id="SM00382">
    <property type="entry name" value="AAA"/>
    <property type="match status" value="1"/>
</dbReference>
<dbReference type="InterPro" id="IPR015854">
    <property type="entry name" value="ABC_transpr_LolD-like"/>
</dbReference>
<keyword evidence="1" id="KW-0547">Nucleotide-binding</keyword>
<evidence type="ECO:0000259" key="3">
    <source>
        <dbReference type="PROSITE" id="PS50893"/>
    </source>
</evidence>
<keyword evidence="2 4" id="KW-0067">ATP-binding</keyword>
<dbReference type="Gene3D" id="3.40.50.300">
    <property type="entry name" value="P-loop containing nucleotide triphosphate hydrolases"/>
    <property type="match status" value="1"/>
</dbReference>
<dbReference type="PANTHER" id="PTHR24220">
    <property type="entry name" value="IMPORT ATP-BINDING PROTEIN"/>
    <property type="match status" value="1"/>
</dbReference>
<dbReference type="SUPFAM" id="SSF52540">
    <property type="entry name" value="P-loop containing nucleoside triphosphate hydrolases"/>
    <property type="match status" value="1"/>
</dbReference>
<accession>A0A9W6ILH3</accession>
<evidence type="ECO:0000256" key="2">
    <source>
        <dbReference type="ARBA" id="ARBA00022840"/>
    </source>
</evidence>
<protein>
    <submittedName>
        <fullName evidence="4">Methionine ABC transporter ATP-binding protein</fullName>
    </submittedName>
</protein>
<dbReference type="Pfam" id="PF00005">
    <property type="entry name" value="ABC_tran"/>
    <property type="match status" value="1"/>
</dbReference>
<dbReference type="AlphaFoldDB" id="A0A9W6ILH3"/>
<reference evidence="4" key="1">
    <citation type="journal article" date="2014" name="Int. J. Syst. Evol. Microbiol.">
        <title>Complete genome sequence of Corynebacterium casei LMG S-19264T (=DSM 44701T), isolated from a smear-ripened cheese.</title>
        <authorList>
            <consortium name="US DOE Joint Genome Institute (JGI-PGF)"/>
            <person name="Walter F."/>
            <person name="Albersmeier A."/>
            <person name="Kalinowski J."/>
            <person name="Ruckert C."/>
        </authorList>
    </citation>
    <scope>NUCLEOTIDE SEQUENCE</scope>
    <source>
        <strain evidence="4">VKM B-1513</strain>
    </source>
</reference>
<reference evidence="4" key="2">
    <citation type="submission" date="2023-01" db="EMBL/GenBank/DDBJ databases">
        <authorList>
            <person name="Sun Q."/>
            <person name="Evtushenko L."/>
        </authorList>
    </citation>
    <scope>NUCLEOTIDE SEQUENCE</scope>
    <source>
        <strain evidence="4">VKM B-1513</strain>
    </source>
</reference>
<feature type="domain" description="ABC transporter" evidence="3">
    <location>
        <begin position="6"/>
        <end position="233"/>
    </location>
</feature>
<organism evidence="4 5">
    <name type="scientific">Maricaulis virginensis</name>
    <dbReference type="NCBI Taxonomy" id="144022"/>
    <lineage>
        <taxon>Bacteria</taxon>
        <taxon>Pseudomonadati</taxon>
        <taxon>Pseudomonadota</taxon>
        <taxon>Alphaproteobacteria</taxon>
        <taxon>Maricaulales</taxon>
        <taxon>Maricaulaceae</taxon>
        <taxon>Maricaulis</taxon>
    </lineage>
</organism>
<dbReference type="InterPro" id="IPR027417">
    <property type="entry name" value="P-loop_NTPase"/>
</dbReference>
<dbReference type="Proteomes" id="UP001143486">
    <property type="component" value="Unassembled WGS sequence"/>
</dbReference>
<proteinExistence type="predicted"/>
<dbReference type="GO" id="GO:0005524">
    <property type="term" value="F:ATP binding"/>
    <property type="evidence" value="ECO:0007669"/>
    <property type="project" value="UniProtKB-KW"/>
</dbReference>
<dbReference type="GO" id="GO:0016887">
    <property type="term" value="F:ATP hydrolysis activity"/>
    <property type="evidence" value="ECO:0007669"/>
    <property type="project" value="InterPro"/>
</dbReference>
<dbReference type="InterPro" id="IPR003593">
    <property type="entry name" value="AAA+_ATPase"/>
</dbReference>